<gene>
    <name evidence="2" type="ordered locus">Mboo_0186</name>
</gene>
<dbReference type="KEGG" id="mbn:Mboo_0186"/>
<dbReference type="STRING" id="456442.Mboo_0186"/>
<feature type="transmembrane region" description="Helical" evidence="1">
    <location>
        <begin position="18"/>
        <end position="36"/>
    </location>
</feature>
<evidence type="ECO:0000313" key="3">
    <source>
        <dbReference type="Proteomes" id="UP000002408"/>
    </source>
</evidence>
<sequence>MADVTDAAAAAVSGVPDMVYVGIFIILGLLVVYLIIREIRIMRTTNRSIELELERDKLKLLQQHEAQKSFPFTRFSPEQTAAIRQVEDETQALGNDNYAKENLLEKRLSRLENIAKSKKLDNLLHNVGEQEKKVK</sequence>
<protein>
    <submittedName>
        <fullName evidence="2">Uncharacterized protein</fullName>
    </submittedName>
</protein>
<dbReference type="EMBL" id="CP000780">
    <property type="protein sequence ID" value="ABS54709.1"/>
    <property type="molecule type" value="Genomic_DNA"/>
</dbReference>
<dbReference type="GeneID" id="5410230"/>
<dbReference type="Proteomes" id="UP000002408">
    <property type="component" value="Chromosome"/>
</dbReference>
<accession>A7I4P8</accession>
<dbReference type="eggNOG" id="arCOG09574">
    <property type="taxonomic scope" value="Archaea"/>
</dbReference>
<keyword evidence="3" id="KW-1185">Reference proteome</keyword>
<dbReference type="AlphaFoldDB" id="A7I4P8"/>
<dbReference type="HOGENOM" id="CLU_161123_0_0_2"/>
<proteinExistence type="predicted"/>
<keyword evidence="1" id="KW-0472">Membrane</keyword>
<keyword evidence="1" id="KW-0812">Transmembrane</keyword>
<organism evidence="2 3">
    <name type="scientific">Methanoregula boonei (strain DSM 21154 / JCM 14090 / 6A8)</name>
    <dbReference type="NCBI Taxonomy" id="456442"/>
    <lineage>
        <taxon>Archaea</taxon>
        <taxon>Methanobacteriati</taxon>
        <taxon>Methanobacteriota</taxon>
        <taxon>Stenosarchaea group</taxon>
        <taxon>Methanomicrobia</taxon>
        <taxon>Methanomicrobiales</taxon>
        <taxon>Methanoregulaceae</taxon>
        <taxon>Methanoregula</taxon>
    </lineage>
</organism>
<evidence type="ECO:0000256" key="1">
    <source>
        <dbReference type="SAM" id="Phobius"/>
    </source>
</evidence>
<evidence type="ECO:0000313" key="2">
    <source>
        <dbReference type="EMBL" id="ABS54709.1"/>
    </source>
</evidence>
<name>A7I4P8_METB6</name>
<keyword evidence="1" id="KW-1133">Transmembrane helix</keyword>
<dbReference type="RefSeq" id="WP_011991197.1">
    <property type="nucleotide sequence ID" value="NC_009712.1"/>
</dbReference>
<reference evidence="3" key="1">
    <citation type="journal article" date="2015" name="Microbiology">
        <title>Genome of Methanoregula boonei 6A8 reveals adaptations to oligotrophic peatland environments.</title>
        <authorList>
            <person name="Braeuer S."/>
            <person name="Cadillo-Quiroz H."/>
            <person name="Kyrpides N."/>
            <person name="Woyke T."/>
            <person name="Goodwin L."/>
            <person name="Detter C."/>
            <person name="Podell S."/>
            <person name="Yavitt J.B."/>
            <person name="Zinder S.H."/>
        </authorList>
    </citation>
    <scope>NUCLEOTIDE SEQUENCE [LARGE SCALE GENOMIC DNA]</scope>
    <source>
        <strain evidence="3">DSM 21154 / JCM 14090 / 6A8</strain>
    </source>
</reference>